<dbReference type="InterPro" id="IPR051791">
    <property type="entry name" value="Pra-immunoreactive"/>
</dbReference>
<keyword evidence="3 7" id="KW-0812">Transmembrane</keyword>
<feature type="transmembrane region" description="Helical" evidence="7">
    <location>
        <begin position="398"/>
        <end position="420"/>
    </location>
</feature>
<dbReference type="Proteomes" id="UP001212498">
    <property type="component" value="Unassembled WGS sequence"/>
</dbReference>
<name>A0ABT4SVI1_9ACTN</name>
<dbReference type="Pfam" id="PF06271">
    <property type="entry name" value="RDD"/>
    <property type="match status" value="1"/>
</dbReference>
<dbReference type="PANTHER" id="PTHR36115:SF4">
    <property type="entry name" value="MEMBRANE PROTEIN"/>
    <property type="match status" value="1"/>
</dbReference>
<evidence type="ECO:0000256" key="6">
    <source>
        <dbReference type="SAM" id="MobiDB-lite"/>
    </source>
</evidence>
<keyword evidence="4 7" id="KW-1133">Transmembrane helix</keyword>
<comment type="subcellular location">
    <subcellularLocation>
        <location evidence="1">Cell membrane</location>
        <topology evidence="1">Multi-pass membrane protein</topology>
    </subcellularLocation>
</comment>
<dbReference type="InterPro" id="IPR010432">
    <property type="entry name" value="RDD"/>
</dbReference>
<evidence type="ECO:0000256" key="4">
    <source>
        <dbReference type="ARBA" id="ARBA00022989"/>
    </source>
</evidence>
<keyword evidence="5 7" id="KW-0472">Membrane</keyword>
<proteinExistence type="predicted"/>
<evidence type="ECO:0000256" key="2">
    <source>
        <dbReference type="ARBA" id="ARBA00022475"/>
    </source>
</evidence>
<comment type="caution">
    <text evidence="9">The sequence shown here is derived from an EMBL/GenBank/DDBJ whole genome shotgun (WGS) entry which is preliminary data.</text>
</comment>
<protein>
    <submittedName>
        <fullName evidence="9">RDD family protein</fullName>
    </submittedName>
</protein>
<keyword evidence="10" id="KW-1185">Reference proteome</keyword>
<feature type="domain" description="RDD" evidence="8">
    <location>
        <begin position="283"/>
        <end position="438"/>
    </location>
</feature>
<keyword evidence="2" id="KW-1003">Cell membrane</keyword>
<organism evidence="9 10">
    <name type="scientific">Nonomuraea ferruginea</name>
    <dbReference type="NCBI Taxonomy" id="46174"/>
    <lineage>
        <taxon>Bacteria</taxon>
        <taxon>Bacillati</taxon>
        <taxon>Actinomycetota</taxon>
        <taxon>Actinomycetes</taxon>
        <taxon>Streptosporangiales</taxon>
        <taxon>Streptosporangiaceae</taxon>
        <taxon>Nonomuraea</taxon>
    </lineage>
</organism>
<evidence type="ECO:0000313" key="9">
    <source>
        <dbReference type="EMBL" id="MDA0640895.1"/>
    </source>
</evidence>
<dbReference type="EMBL" id="JAPNUD010000018">
    <property type="protein sequence ID" value="MDA0640895.1"/>
    <property type="molecule type" value="Genomic_DNA"/>
</dbReference>
<evidence type="ECO:0000313" key="10">
    <source>
        <dbReference type="Proteomes" id="UP001212498"/>
    </source>
</evidence>
<feature type="compositionally biased region" description="Low complexity" evidence="6">
    <location>
        <begin position="44"/>
        <end position="65"/>
    </location>
</feature>
<evidence type="ECO:0000256" key="7">
    <source>
        <dbReference type="SAM" id="Phobius"/>
    </source>
</evidence>
<gene>
    <name evidence="9" type="ORF">OUY24_09725</name>
</gene>
<evidence type="ECO:0000259" key="8">
    <source>
        <dbReference type="Pfam" id="PF06271"/>
    </source>
</evidence>
<feature type="compositionally biased region" description="Low complexity" evidence="6">
    <location>
        <begin position="16"/>
        <end position="26"/>
    </location>
</feature>
<feature type="compositionally biased region" description="Low complexity" evidence="6">
    <location>
        <begin position="73"/>
        <end position="255"/>
    </location>
</feature>
<reference evidence="9 10" key="1">
    <citation type="submission" date="2022-11" db="EMBL/GenBank/DDBJ databases">
        <title>Nonomuraea corallina sp. nov., a new species of the genus Nonomuraea isolated from sea side sediment in Thai sea.</title>
        <authorList>
            <person name="Ngamcharungchit C."/>
            <person name="Matsumoto A."/>
            <person name="Suriyachadkun C."/>
            <person name="Panbangred W."/>
            <person name="Inahashi Y."/>
            <person name="Intra B."/>
        </authorList>
    </citation>
    <scope>NUCLEOTIDE SEQUENCE [LARGE SCALE GENOMIC DNA]</scope>
    <source>
        <strain evidence="9 10">DSM 43553</strain>
    </source>
</reference>
<evidence type="ECO:0000256" key="3">
    <source>
        <dbReference type="ARBA" id="ARBA00022692"/>
    </source>
</evidence>
<dbReference type="PANTHER" id="PTHR36115">
    <property type="entry name" value="PROLINE-RICH ANTIGEN HOMOLOG-RELATED"/>
    <property type="match status" value="1"/>
</dbReference>
<sequence>MSTGQPPYPQDESSENHPGYGHNPGHPHGEDPDATVVGYRADDPYGQGQYGQQPPYGQQQQYGQPGQQGYGQQGASQPGYGQPQYGQQPDYGQQGYGQQPQYGQQAPSQPDYGQPQYGQQAPSQPDYGQQPQYGQQAPSQPDYGQQPQYGQQQYGQPGYGQQPSSGQQGYGQQPSSGQQAYGQQGYGQQAPSQPGYGQQPDSQSGYGQQAYGQQGYGQQPQSGQQYGQPGYGQQAQYGQQQYGQPGYGQQPQYGQQYGQPAYGQPGYGQPVGVQPPGAPAPLAEWWQRLVARLIDGCIFGVVYFLISLVLGIFFVASYNSVTGVTTGFFSSFLIGLIQWILLVGLYVAYDYFMTKMNGQTVGKMVMGIKVVPVGGAMPPGGLPGNMALKRAGGTWGGYALGILPLVGAFLGAIAVMLNAASQLWDKPLQQTFADKFAGTVVVKIK</sequence>
<accession>A0ABT4SVI1</accession>
<evidence type="ECO:0000256" key="1">
    <source>
        <dbReference type="ARBA" id="ARBA00004651"/>
    </source>
</evidence>
<feature type="transmembrane region" description="Helical" evidence="7">
    <location>
        <begin position="293"/>
        <end position="316"/>
    </location>
</feature>
<dbReference type="RefSeq" id="WP_271275963.1">
    <property type="nucleotide sequence ID" value="NZ_BAABFD010000004.1"/>
</dbReference>
<feature type="region of interest" description="Disordered" evidence="6">
    <location>
        <begin position="1"/>
        <end position="255"/>
    </location>
</feature>
<evidence type="ECO:0000256" key="5">
    <source>
        <dbReference type="ARBA" id="ARBA00023136"/>
    </source>
</evidence>
<feature type="transmembrane region" description="Helical" evidence="7">
    <location>
        <begin position="328"/>
        <end position="349"/>
    </location>
</feature>